<evidence type="ECO:0000313" key="3">
    <source>
        <dbReference type="Proteomes" id="UP000002281"/>
    </source>
</evidence>
<name>A0A9L0RAA2_HORSE</name>
<keyword evidence="3" id="KW-1185">Reference proteome</keyword>
<evidence type="ECO:0000256" key="1">
    <source>
        <dbReference type="SAM" id="MobiDB-lite"/>
    </source>
</evidence>
<feature type="region of interest" description="Disordered" evidence="1">
    <location>
        <begin position="1"/>
        <end position="134"/>
    </location>
</feature>
<reference evidence="2" key="3">
    <citation type="submission" date="2025-09" db="UniProtKB">
        <authorList>
            <consortium name="Ensembl"/>
        </authorList>
    </citation>
    <scope>IDENTIFICATION</scope>
    <source>
        <strain evidence="2">Thoroughbred</strain>
    </source>
</reference>
<feature type="compositionally biased region" description="Basic and acidic residues" evidence="1">
    <location>
        <begin position="348"/>
        <end position="357"/>
    </location>
</feature>
<evidence type="ECO:0000313" key="2">
    <source>
        <dbReference type="Ensembl" id="ENSECAP00000059768.1"/>
    </source>
</evidence>
<dbReference type="Ensembl" id="ENSECAT00000075251.2">
    <property type="protein sequence ID" value="ENSECAP00000059768.1"/>
    <property type="gene ID" value="ENSECAG00000040996.2"/>
</dbReference>
<feature type="compositionally biased region" description="Gly residues" evidence="1">
    <location>
        <begin position="92"/>
        <end position="114"/>
    </location>
</feature>
<dbReference type="AlphaFoldDB" id="A0A9L0RAA2"/>
<feature type="compositionally biased region" description="Pro residues" evidence="1">
    <location>
        <begin position="61"/>
        <end position="72"/>
    </location>
</feature>
<feature type="compositionally biased region" description="Low complexity" evidence="1">
    <location>
        <begin position="255"/>
        <end position="272"/>
    </location>
</feature>
<dbReference type="Proteomes" id="UP000002281">
    <property type="component" value="Chromosome 1"/>
</dbReference>
<reference evidence="2" key="2">
    <citation type="submission" date="2025-08" db="UniProtKB">
        <authorList>
            <consortium name="Ensembl"/>
        </authorList>
    </citation>
    <scope>IDENTIFICATION</scope>
    <source>
        <strain evidence="2">Thoroughbred</strain>
    </source>
</reference>
<accession>A0A9L0RAA2</accession>
<sequence>PRLREDAARGGACLRPLGSPGAAATPAPAGAIHRKGPARVQSRRRRRRPPGARAVPTRGKAPPPRLPPPAAPPLEGRNGGGREEESGRRGVVRGGGGAGTGPRGGPGRGEGGGASSTRGAGPAPLRAPARLTQPLEPILIPKLWIWLRGGGATSATEETLGTRGHGRRPPGLPRTDPKEGGRRRGRADGGTSGRHGRGAPPGRSGAEWDAATRSADASWRRGEETAEGRRARWGAPPDTRPLREPPWPVGRLTRRQPGARGTRRGGATTQGRARGGGRCRSVPRVTAGARVPGARPRARDWASARASPTGRGRGGVTFRDPGALGTGEGPAGRTRTDRRRGRAATDGGPHRALRDPSRPCPGHPEAACGAREPPKSTWRPRAPRLELSRSSLPRLVGGAPTPGSAAPPPPPRASDDRAPGRVGGGAPCVPLGGQRALDGP</sequence>
<feature type="compositionally biased region" description="Basic residues" evidence="1">
    <location>
        <begin position="32"/>
        <end position="50"/>
    </location>
</feature>
<organism evidence="2 3">
    <name type="scientific">Equus caballus</name>
    <name type="common">Horse</name>
    <dbReference type="NCBI Taxonomy" id="9796"/>
    <lineage>
        <taxon>Eukaryota</taxon>
        <taxon>Metazoa</taxon>
        <taxon>Chordata</taxon>
        <taxon>Craniata</taxon>
        <taxon>Vertebrata</taxon>
        <taxon>Euteleostomi</taxon>
        <taxon>Mammalia</taxon>
        <taxon>Eutheria</taxon>
        <taxon>Laurasiatheria</taxon>
        <taxon>Perissodactyla</taxon>
        <taxon>Equidae</taxon>
        <taxon>Equus</taxon>
    </lineage>
</organism>
<feature type="compositionally biased region" description="Low complexity" evidence="1">
    <location>
        <begin position="115"/>
        <end position="131"/>
    </location>
</feature>
<reference evidence="2 3" key="1">
    <citation type="journal article" date="2009" name="Science">
        <title>Genome sequence, comparative analysis, and population genetics of the domestic horse.</title>
        <authorList>
            <consortium name="Broad Institute Genome Sequencing Platform"/>
            <consortium name="Broad Institute Whole Genome Assembly Team"/>
            <person name="Wade C.M."/>
            <person name="Giulotto E."/>
            <person name="Sigurdsson S."/>
            <person name="Zoli M."/>
            <person name="Gnerre S."/>
            <person name="Imsland F."/>
            <person name="Lear T.L."/>
            <person name="Adelson D.L."/>
            <person name="Bailey E."/>
            <person name="Bellone R.R."/>
            <person name="Bloecker H."/>
            <person name="Distl O."/>
            <person name="Edgar R.C."/>
            <person name="Garber M."/>
            <person name="Leeb T."/>
            <person name="Mauceli E."/>
            <person name="MacLeod J.N."/>
            <person name="Penedo M.C.T."/>
            <person name="Raison J.M."/>
            <person name="Sharpe T."/>
            <person name="Vogel J."/>
            <person name="Andersson L."/>
            <person name="Antczak D.F."/>
            <person name="Biagi T."/>
            <person name="Binns M.M."/>
            <person name="Chowdhary B.P."/>
            <person name="Coleman S.J."/>
            <person name="Della Valle G."/>
            <person name="Fryc S."/>
            <person name="Guerin G."/>
            <person name="Hasegawa T."/>
            <person name="Hill E.W."/>
            <person name="Jurka J."/>
            <person name="Kiialainen A."/>
            <person name="Lindgren G."/>
            <person name="Liu J."/>
            <person name="Magnani E."/>
            <person name="Mickelson J.R."/>
            <person name="Murray J."/>
            <person name="Nergadze S.G."/>
            <person name="Onofrio R."/>
            <person name="Pedroni S."/>
            <person name="Piras M.F."/>
            <person name="Raudsepp T."/>
            <person name="Rocchi M."/>
            <person name="Roeed K.H."/>
            <person name="Ryder O.A."/>
            <person name="Searle S."/>
            <person name="Skow L."/>
            <person name="Swinburne J.E."/>
            <person name="Syvaenen A.C."/>
            <person name="Tozaki T."/>
            <person name="Valberg S.J."/>
            <person name="Vaudin M."/>
            <person name="White J.R."/>
            <person name="Zody M.C."/>
            <person name="Lander E.S."/>
            <person name="Lindblad-Toh K."/>
        </authorList>
    </citation>
    <scope>NUCLEOTIDE SEQUENCE [LARGE SCALE GENOMIC DNA]</scope>
    <source>
        <strain evidence="2 3">Thoroughbred</strain>
    </source>
</reference>
<feature type="region of interest" description="Disordered" evidence="1">
    <location>
        <begin position="153"/>
        <end position="440"/>
    </location>
</feature>
<protein>
    <submittedName>
        <fullName evidence="2">Uncharacterized protein</fullName>
    </submittedName>
</protein>
<feature type="compositionally biased region" description="Basic and acidic residues" evidence="1">
    <location>
        <begin position="218"/>
        <end position="230"/>
    </location>
</feature>
<feature type="compositionally biased region" description="Low complexity" evidence="1">
    <location>
        <begin position="388"/>
        <end position="404"/>
    </location>
</feature>
<proteinExistence type="predicted"/>
<feature type="compositionally biased region" description="Low complexity" evidence="1">
    <location>
        <begin position="18"/>
        <end position="31"/>
    </location>
</feature>